<keyword evidence="2" id="KW-1185">Reference proteome</keyword>
<dbReference type="EMBL" id="JANRMS010002239">
    <property type="protein sequence ID" value="KAJ3523517.1"/>
    <property type="molecule type" value="Genomic_DNA"/>
</dbReference>
<proteinExistence type="predicted"/>
<sequence>MVAGRSGGGRSVGDESWRLALAPNMETSVPEAAYRKHVVSAFHCSGPVPVPVCGFQVPTTLEFGQFGGHPEAIQRLESRRLPVTGSTCSRRVALLFLPRPRTAPEFPKLEPFSTPTGPPSVDEATDLVLHGQPKSFSGGVEILTRPM</sequence>
<gene>
    <name evidence="1" type="ORF">NM208_g12419</name>
</gene>
<evidence type="ECO:0000313" key="1">
    <source>
        <dbReference type="EMBL" id="KAJ3523517.1"/>
    </source>
</evidence>
<comment type="caution">
    <text evidence="1">The sequence shown here is derived from an EMBL/GenBank/DDBJ whole genome shotgun (WGS) entry which is preliminary data.</text>
</comment>
<accession>A0ACC1RNP0</accession>
<organism evidence="1 2">
    <name type="scientific">Fusarium decemcellulare</name>
    <dbReference type="NCBI Taxonomy" id="57161"/>
    <lineage>
        <taxon>Eukaryota</taxon>
        <taxon>Fungi</taxon>
        <taxon>Dikarya</taxon>
        <taxon>Ascomycota</taxon>
        <taxon>Pezizomycotina</taxon>
        <taxon>Sordariomycetes</taxon>
        <taxon>Hypocreomycetidae</taxon>
        <taxon>Hypocreales</taxon>
        <taxon>Nectriaceae</taxon>
        <taxon>Fusarium</taxon>
        <taxon>Fusarium decemcellulare species complex</taxon>
    </lineage>
</organism>
<protein>
    <submittedName>
        <fullName evidence="1">Uncharacterized protein</fullName>
    </submittedName>
</protein>
<dbReference type="Proteomes" id="UP001148629">
    <property type="component" value="Unassembled WGS sequence"/>
</dbReference>
<reference evidence="1" key="1">
    <citation type="submission" date="2022-08" db="EMBL/GenBank/DDBJ databases">
        <title>Genome Sequence of Fusarium decemcellulare.</title>
        <authorList>
            <person name="Buettner E."/>
        </authorList>
    </citation>
    <scope>NUCLEOTIDE SEQUENCE</scope>
    <source>
        <strain evidence="1">Babe19</strain>
    </source>
</reference>
<evidence type="ECO:0000313" key="2">
    <source>
        <dbReference type="Proteomes" id="UP001148629"/>
    </source>
</evidence>
<name>A0ACC1RNP0_9HYPO</name>